<accession>V5WC63</accession>
<evidence type="ECO:0008006" key="2">
    <source>
        <dbReference type="Google" id="ProtNLM"/>
    </source>
</evidence>
<geneLocation type="plasmid" evidence="1">
    <name>pMC5</name>
</geneLocation>
<name>V5WC63_9BACL</name>
<reference evidence="1" key="1">
    <citation type="journal article" date="2014" name="Appl. Environ. Microbiol.">
        <title>Characterization of a Multiresistant Mosaic Plasmid from a Fish Farm Sediment Exiguobacterium sp. Isolate Reveals Aggregation of Functional Clinic-Associated Antibiotic Resistance Genes.</title>
        <authorList>
            <person name="Yang J."/>
            <person name="Wang C."/>
            <person name="Wu J."/>
            <person name="Liu L."/>
            <person name="Zhang G."/>
            <person name="Feng J."/>
        </authorList>
    </citation>
    <scope>NUCLEOTIDE SEQUENCE</scope>
    <source>
        <strain evidence="1">S3-2</strain>
        <plasmid evidence="1">pMC5</plasmid>
    </source>
</reference>
<sequence>MTKKPELKRFNLNIPVELHTYLRETAEELNVSMAGLMTIALEEWRKQRVMAYNMEEMISVMKMAVEAEKKGREEE</sequence>
<gene>
    <name evidence="1" type="primary">ORF2</name>
</gene>
<dbReference type="EMBL" id="KF697252">
    <property type="protein sequence ID" value="AHC04798.1"/>
    <property type="molecule type" value="Genomic_DNA"/>
</dbReference>
<dbReference type="GO" id="GO:0006355">
    <property type="term" value="P:regulation of DNA-templated transcription"/>
    <property type="evidence" value="ECO:0007669"/>
    <property type="project" value="InterPro"/>
</dbReference>
<protein>
    <recommendedName>
        <fullName evidence="2">CopG-like ribbon-helix-helix domain-containing protein</fullName>
    </recommendedName>
</protein>
<dbReference type="InterPro" id="IPR013321">
    <property type="entry name" value="Arc_rbn_hlx_hlx"/>
</dbReference>
<dbReference type="Gene3D" id="1.10.1220.10">
    <property type="entry name" value="Met repressor-like"/>
    <property type="match status" value="1"/>
</dbReference>
<dbReference type="SUPFAM" id="SSF47598">
    <property type="entry name" value="Ribbon-helix-helix"/>
    <property type="match status" value="1"/>
</dbReference>
<dbReference type="InterPro" id="IPR010985">
    <property type="entry name" value="Ribbon_hlx_hlx"/>
</dbReference>
<evidence type="ECO:0000313" key="1">
    <source>
        <dbReference type="EMBL" id="AHC04798.1"/>
    </source>
</evidence>
<dbReference type="AlphaFoldDB" id="V5WC63"/>
<proteinExistence type="predicted"/>
<organism evidence="1">
    <name type="scientific">Exiguobacterium sp. S3-2</name>
    <dbReference type="NCBI Taxonomy" id="1389960"/>
    <lineage>
        <taxon>Bacteria</taxon>
        <taxon>Bacillati</taxon>
        <taxon>Bacillota</taxon>
        <taxon>Bacilli</taxon>
        <taxon>Bacillales</taxon>
        <taxon>Bacillales Family XII. Incertae Sedis</taxon>
        <taxon>Exiguobacterium</taxon>
    </lineage>
</organism>
<keyword evidence="1" id="KW-0614">Plasmid</keyword>